<dbReference type="RefSeq" id="WP_233676118.1">
    <property type="nucleotide sequence ID" value="NZ_JAJUOS010000004.1"/>
</dbReference>
<sequence>MIETNKDNRMTYLIRAALGALLAVGAASQAALAHAEKEGTRPADGAVLTAPPETLGMNFDMPMRVTLIALTDQDGNEHALTRHDGMQPVTAFDAVPPALPSGIYTVEWRGLADDGHPMQGRFSFEVTD</sequence>
<organism evidence="7 8">
    <name type="scientific">Rhodobacter flavimaris</name>
    <dbReference type="NCBI Taxonomy" id="2907145"/>
    <lineage>
        <taxon>Bacteria</taxon>
        <taxon>Pseudomonadati</taxon>
        <taxon>Pseudomonadota</taxon>
        <taxon>Alphaproteobacteria</taxon>
        <taxon>Rhodobacterales</taxon>
        <taxon>Rhodobacter group</taxon>
        <taxon>Rhodobacter</taxon>
    </lineage>
</organism>
<dbReference type="PANTHER" id="PTHR34820:SF4">
    <property type="entry name" value="INNER MEMBRANE PROTEIN YEBZ"/>
    <property type="match status" value="1"/>
</dbReference>
<protein>
    <submittedName>
        <fullName evidence="7">Copper resistance protein CopC</fullName>
    </submittedName>
</protein>
<evidence type="ECO:0000256" key="5">
    <source>
        <dbReference type="SAM" id="SignalP"/>
    </source>
</evidence>
<keyword evidence="2" id="KW-0479">Metal-binding</keyword>
<feature type="chain" id="PRO_5045602542" evidence="5">
    <location>
        <begin position="34"/>
        <end position="128"/>
    </location>
</feature>
<feature type="signal peptide" evidence="5">
    <location>
        <begin position="1"/>
        <end position="33"/>
    </location>
</feature>
<evidence type="ECO:0000256" key="2">
    <source>
        <dbReference type="ARBA" id="ARBA00022723"/>
    </source>
</evidence>
<evidence type="ECO:0000313" key="7">
    <source>
        <dbReference type="EMBL" id="MCE5973113.1"/>
    </source>
</evidence>
<gene>
    <name evidence="7" type="ORF">LZA78_06450</name>
</gene>
<evidence type="ECO:0000259" key="6">
    <source>
        <dbReference type="Pfam" id="PF04234"/>
    </source>
</evidence>
<comment type="subcellular location">
    <subcellularLocation>
        <location evidence="1">Cell envelope</location>
    </subcellularLocation>
</comment>
<proteinExistence type="predicted"/>
<evidence type="ECO:0000256" key="4">
    <source>
        <dbReference type="ARBA" id="ARBA00023008"/>
    </source>
</evidence>
<dbReference type="EMBL" id="JAJUOS010000004">
    <property type="protein sequence ID" value="MCE5973113.1"/>
    <property type="molecule type" value="Genomic_DNA"/>
</dbReference>
<dbReference type="SUPFAM" id="SSF81296">
    <property type="entry name" value="E set domains"/>
    <property type="match status" value="1"/>
</dbReference>
<dbReference type="PANTHER" id="PTHR34820">
    <property type="entry name" value="INNER MEMBRANE PROTEIN YEBZ"/>
    <property type="match status" value="1"/>
</dbReference>
<dbReference type="InterPro" id="IPR032694">
    <property type="entry name" value="CopC/D"/>
</dbReference>
<feature type="domain" description="CopC" evidence="6">
    <location>
        <begin position="34"/>
        <end position="126"/>
    </location>
</feature>
<keyword evidence="3 5" id="KW-0732">Signal</keyword>
<comment type="caution">
    <text evidence="7">The sequence shown here is derived from an EMBL/GenBank/DDBJ whole genome shotgun (WGS) entry which is preliminary data.</text>
</comment>
<reference evidence="7 8" key="1">
    <citation type="submission" date="2021-12" db="EMBL/GenBank/DDBJ databases">
        <title>Sinirhodobacter sp. WL0062 is a bacterium isolated from seawater.</title>
        <authorList>
            <person name="Wang L."/>
            <person name="He W."/>
            <person name="Zhang D.-F."/>
        </authorList>
    </citation>
    <scope>NUCLEOTIDE SEQUENCE [LARGE SCALE GENOMIC DNA]</scope>
    <source>
        <strain evidence="7 8">WL0062</strain>
    </source>
</reference>
<name>A0ABS8YX26_9RHOB</name>
<evidence type="ECO:0000313" key="8">
    <source>
        <dbReference type="Proteomes" id="UP001521181"/>
    </source>
</evidence>
<dbReference type="InterPro" id="IPR007348">
    <property type="entry name" value="CopC_dom"/>
</dbReference>
<keyword evidence="8" id="KW-1185">Reference proteome</keyword>
<dbReference type="Pfam" id="PF04234">
    <property type="entry name" value="CopC"/>
    <property type="match status" value="1"/>
</dbReference>
<keyword evidence="4" id="KW-0186">Copper</keyword>
<evidence type="ECO:0000256" key="1">
    <source>
        <dbReference type="ARBA" id="ARBA00004196"/>
    </source>
</evidence>
<accession>A0ABS8YX26</accession>
<dbReference type="Gene3D" id="2.60.40.1220">
    <property type="match status" value="1"/>
</dbReference>
<evidence type="ECO:0000256" key="3">
    <source>
        <dbReference type="ARBA" id="ARBA00022729"/>
    </source>
</evidence>
<dbReference type="InterPro" id="IPR014756">
    <property type="entry name" value="Ig_E-set"/>
</dbReference>
<dbReference type="InterPro" id="IPR014755">
    <property type="entry name" value="Cu-Rt/internalin_Ig-like"/>
</dbReference>
<dbReference type="Proteomes" id="UP001521181">
    <property type="component" value="Unassembled WGS sequence"/>
</dbReference>